<comment type="caution">
    <text evidence="1">The sequence shown here is derived from an EMBL/GenBank/DDBJ whole genome shotgun (WGS) entry which is preliminary data.</text>
</comment>
<reference evidence="1 2" key="1">
    <citation type="journal article" date="2016" name="Front. Microbiol.">
        <title>Genomic Resource of Rice Seed Associated Bacteria.</title>
        <authorList>
            <person name="Midha S."/>
            <person name="Bansal K."/>
            <person name="Sharma S."/>
            <person name="Kumar N."/>
            <person name="Patil P.P."/>
            <person name="Chaudhry V."/>
            <person name="Patil P.B."/>
        </authorList>
    </citation>
    <scope>NUCLEOTIDE SEQUENCE [LARGE SCALE GENOMIC DNA]</scope>
    <source>
        <strain evidence="1 2">NS226</strain>
    </source>
</reference>
<protein>
    <submittedName>
        <fullName evidence="1">Uncharacterized protein</fullName>
    </submittedName>
</protein>
<evidence type="ECO:0000313" key="1">
    <source>
        <dbReference type="EMBL" id="KTQ92663.1"/>
    </source>
</evidence>
<name>A0A175R5Y7_9HYPH</name>
<dbReference type="EMBL" id="LDPZ01000031">
    <property type="protein sequence ID" value="KTQ92663.1"/>
    <property type="molecule type" value="Genomic_DNA"/>
</dbReference>
<accession>A0A175R5Y7</accession>
<organism evidence="1 2">
    <name type="scientific">Aureimonas ureilytica</name>
    <dbReference type="NCBI Taxonomy" id="401562"/>
    <lineage>
        <taxon>Bacteria</taxon>
        <taxon>Pseudomonadati</taxon>
        <taxon>Pseudomonadota</taxon>
        <taxon>Alphaproteobacteria</taxon>
        <taxon>Hyphomicrobiales</taxon>
        <taxon>Aurantimonadaceae</taxon>
        <taxon>Aureimonas</taxon>
    </lineage>
</organism>
<gene>
    <name evidence="1" type="ORF">NS226_15345</name>
</gene>
<sequence length="69" mass="8419">MDFRYRLINKWDEVISPRIIDRALHRGLAFSPFMTLRFGPICSLFLALKLRNEIVELMFVRGRHWRRRS</sequence>
<dbReference type="Proteomes" id="UP000078272">
    <property type="component" value="Unassembled WGS sequence"/>
</dbReference>
<evidence type="ECO:0000313" key="2">
    <source>
        <dbReference type="Proteomes" id="UP000078272"/>
    </source>
</evidence>
<proteinExistence type="predicted"/>
<dbReference type="AlphaFoldDB" id="A0A175R5Y7"/>